<dbReference type="InterPro" id="IPR002502">
    <property type="entry name" value="Amidase_domain"/>
</dbReference>
<dbReference type="CDD" id="cd06583">
    <property type="entry name" value="PGRP"/>
    <property type="match status" value="1"/>
</dbReference>
<dbReference type="Pfam" id="PF01510">
    <property type="entry name" value="Amidase_2"/>
    <property type="match status" value="1"/>
</dbReference>
<dbReference type="GO" id="GO:0005525">
    <property type="term" value="F:GTP binding"/>
    <property type="evidence" value="ECO:0007669"/>
    <property type="project" value="InterPro"/>
</dbReference>
<evidence type="ECO:0000313" key="3">
    <source>
        <dbReference type="Proteomes" id="UP000663834"/>
    </source>
</evidence>
<dbReference type="GO" id="GO:0016020">
    <property type="term" value="C:membrane"/>
    <property type="evidence" value="ECO:0007669"/>
    <property type="project" value="InterPro"/>
</dbReference>
<dbReference type="SMART" id="SM00644">
    <property type="entry name" value="Ami_2"/>
    <property type="match status" value="1"/>
</dbReference>
<dbReference type="Gene3D" id="3.40.50.300">
    <property type="entry name" value="P-loop containing nucleotide triphosphate hydrolases"/>
    <property type="match status" value="1"/>
</dbReference>
<organism evidence="2 3">
    <name type="scientific">Rotaria magnacalcarata</name>
    <dbReference type="NCBI Taxonomy" id="392030"/>
    <lineage>
        <taxon>Eukaryota</taxon>
        <taxon>Metazoa</taxon>
        <taxon>Spiralia</taxon>
        <taxon>Gnathifera</taxon>
        <taxon>Rotifera</taxon>
        <taxon>Eurotatoria</taxon>
        <taxon>Bdelloidea</taxon>
        <taxon>Philodinida</taxon>
        <taxon>Philodinidae</taxon>
        <taxon>Rotaria</taxon>
    </lineage>
</organism>
<dbReference type="OrthoDB" id="10020950at2759"/>
<feature type="domain" description="N-acetylmuramoyl-L-alanine amidase" evidence="1">
    <location>
        <begin position="849"/>
        <end position="993"/>
    </location>
</feature>
<dbReference type="InterPro" id="IPR007743">
    <property type="entry name" value="Immunity-related_GTPase-like"/>
</dbReference>
<dbReference type="SUPFAM" id="SSF55846">
    <property type="entry name" value="N-acetylmuramoyl-L-alanine amidase-like"/>
    <property type="match status" value="1"/>
</dbReference>
<dbReference type="GO" id="GO:0008745">
    <property type="term" value="F:N-acetylmuramoyl-L-alanine amidase activity"/>
    <property type="evidence" value="ECO:0007669"/>
    <property type="project" value="InterPro"/>
</dbReference>
<dbReference type="InterPro" id="IPR027417">
    <property type="entry name" value="P-loop_NTPase"/>
</dbReference>
<reference evidence="2" key="1">
    <citation type="submission" date="2021-02" db="EMBL/GenBank/DDBJ databases">
        <authorList>
            <person name="Nowell W R."/>
        </authorList>
    </citation>
    <scope>NUCLEOTIDE SEQUENCE</scope>
</reference>
<dbReference type="EMBL" id="CAJNOW010004911">
    <property type="protein sequence ID" value="CAF1433607.1"/>
    <property type="molecule type" value="Genomic_DNA"/>
</dbReference>
<proteinExistence type="predicted"/>
<evidence type="ECO:0000259" key="1">
    <source>
        <dbReference type="SMART" id="SM00644"/>
    </source>
</evidence>
<accession>A0A815N3H4</accession>
<evidence type="ECO:0000313" key="2">
    <source>
        <dbReference type="EMBL" id="CAF1433607.1"/>
    </source>
</evidence>
<sequence length="1004" mass="110790">MHRIQAVCLGHKEEFIGNYQSIEQLEAQVLEKYRKYLTQINIKEIRVPFILAFKNEQIGTEEILKDINVIPRNDKRWFKMHVKRIWDTCCVCISPFGITSDQLPCECPTEDCSYQYCVKCVQSIKASNNKNNGQFYCLYCQKSSADDARVNELLMNLLWQKYSVKYGTELLSSINIMPGALSNDVSSRIIHVQSLIQTLNGKINDDNCISEPVQTLLGRGGTFIKKLKLIKRDVDKLISINDDDDDDDALNRCFTTYSNVLKGSHDNARICENFIEICELLLYYIQQTELKKTFPSLNEKINQWENTVLASDLFEPKIIDVFKSLESDLGRNILPSVPCRIGLIGETNAGKTSLVLSLREIKDDYSTNFQSQELPDIILSSPIGVHKSTYCQLEFEHTYDNGTKVIFVDIEGSTDSDLQVISGNYFDQIKKADCDLYIIVFENSFTDVHRNWQEYVVNHLNRVCWIVRSKVDELFIRTFKQDVGQDFCTCDEITRNKYAEKVVQRVRQLGVTDNSGRELSDIYLTTTASEGVRNQNISILPYAKFDLEKLFNELKHLPESYHENRLQQMSICAVARTINICFRRGYALNTMKYNILAGIAAAIPFMDLIPRYFAREQIRQKFGVHTHSYLTKWSLNKTDEFQDYLKQFNIEIDGSYLKTSALKHSFAPSSIANQEKVKHSPSIAVRTVAGVATAGAALSDDSLRAAGVGTTNVVRGFSVVVFVAGIALTAGMCAWSAVSNGHAAGCWSANACIDRNVCISKGGTPQAGLCPGAANIQCCTCTTCKNAAACSANSGTPHAGICAGAANIQCCKGGSTSPGTGTSRPTNTMLTGLADILRGAGLNVVEVAGWKTRGHGVMASVKGIVVHHTAGPKTGDYPSLGVVRDGTSSLAGPLAQLGLGRTGTWFVIAAGRCYHAGSTIDDSIYGNSNAIGIEAEGVGLPATDSGHTNWPEVQYQSYVRGVKALQNAYGVPSARVLGHKEAAVPKGRKIDPNFSMAEFRTKLG</sequence>
<comment type="caution">
    <text evidence="2">The sequence shown here is derived from an EMBL/GenBank/DDBJ whole genome shotgun (WGS) entry which is preliminary data.</text>
</comment>
<dbReference type="GO" id="GO:0009253">
    <property type="term" value="P:peptidoglycan catabolic process"/>
    <property type="evidence" value="ECO:0007669"/>
    <property type="project" value="InterPro"/>
</dbReference>
<dbReference type="Gene3D" id="3.40.80.10">
    <property type="entry name" value="Peptidoglycan recognition protein-like"/>
    <property type="match status" value="1"/>
</dbReference>
<dbReference type="SUPFAM" id="SSF52540">
    <property type="entry name" value="P-loop containing nucleoside triphosphate hydrolases"/>
    <property type="match status" value="1"/>
</dbReference>
<dbReference type="Proteomes" id="UP000663834">
    <property type="component" value="Unassembled WGS sequence"/>
</dbReference>
<name>A0A815N3H4_9BILA</name>
<dbReference type="Pfam" id="PF05049">
    <property type="entry name" value="IIGP"/>
    <property type="match status" value="1"/>
</dbReference>
<dbReference type="AlphaFoldDB" id="A0A815N3H4"/>
<dbReference type="InterPro" id="IPR036505">
    <property type="entry name" value="Amidase/PGRP_sf"/>
</dbReference>
<protein>
    <recommendedName>
        <fullName evidence="1">N-acetylmuramoyl-L-alanine amidase domain-containing protein</fullName>
    </recommendedName>
</protein>
<gene>
    <name evidence="2" type="ORF">KQP761_LOCUS11168</name>
</gene>